<evidence type="ECO:0000313" key="1">
    <source>
        <dbReference type="EMBL" id="KKL58925.1"/>
    </source>
</evidence>
<reference evidence="1" key="1">
    <citation type="journal article" date="2015" name="Nature">
        <title>Complex archaea that bridge the gap between prokaryotes and eukaryotes.</title>
        <authorList>
            <person name="Spang A."/>
            <person name="Saw J.H."/>
            <person name="Jorgensen S.L."/>
            <person name="Zaremba-Niedzwiedzka K."/>
            <person name="Martijn J."/>
            <person name="Lind A.E."/>
            <person name="van Eijk R."/>
            <person name="Schleper C."/>
            <person name="Guy L."/>
            <person name="Ettema T.J."/>
        </authorList>
    </citation>
    <scope>NUCLEOTIDE SEQUENCE</scope>
</reference>
<proteinExistence type="predicted"/>
<name>A0A0F9FNN9_9ZZZZ</name>
<dbReference type="EMBL" id="LAZR01029657">
    <property type="protein sequence ID" value="KKL58925.1"/>
    <property type="molecule type" value="Genomic_DNA"/>
</dbReference>
<organism evidence="1">
    <name type="scientific">marine sediment metagenome</name>
    <dbReference type="NCBI Taxonomy" id="412755"/>
    <lineage>
        <taxon>unclassified sequences</taxon>
        <taxon>metagenomes</taxon>
        <taxon>ecological metagenomes</taxon>
    </lineage>
</organism>
<protein>
    <submittedName>
        <fullName evidence="1">Uncharacterized protein</fullName>
    </submittedName>
</protein>
<comment type="caution">
    <text evidence="1">The sequence shown here is derived from an EMBL/GenBank/DDBJ whole genome shotgun (WGS) entry which is preliminary data.</text>
</comment>
<sequence>MMAFLLIEEHGVELCRDEGHPFLLETVVVSSKLLPVGSPGTVSKVWVTNNVLSGKWDIQPVGDKTESEAG</sequence>
<gene>
    <name evidence="1" type="ORF">LCGC14_2220500</name>
</gene>
<accession>A0A0F9FNN9</accession>
<dbReference type="AlphaFoldDB" id="A0A0F9FNN9"/>